<evidence type="ECO:0000256" key="7">
    <source>
        <dbReference type="PIRNR" id="PIRNR038996"/>
    </source>
</evidence>
<dbReference type="NCBIfam" id="NF006739">
    <property type="entry name" value="PRK09267.1-5"/>
    <property type="match status" value="1"/>
</dbReference>
<dbReference type="RefSeq" id="WP_250603449.1">
    <property type="nucleotide sequence ID" value="NZ_JAMOKX010000001.1"/>
</dbReference>
<keyword evidence="5 7" id="KW-0288">FMN</keyword>
<dbReference type="PROSITE" id="PS00201">
    <property type="entry name" value="FLAVODOXIN"/>
    <property type="match status" value="1"/>
</dbReference>
<dbReference type="InterPro" id="IPR010086">
    <property type="entry name" value="Flavodoxin_lc"/>
</dbReference>
<evidence type="ECO:0000256" key="3">
    <source>
        <dbReference type="ARBA" id="ARBA00022448"/>
    </source>
</evidence>
<dbReference type="InterPro" id="IPR050619">
    <property type="entry name" value="Flavodoxin"/>
</dbReference>
<dbReference type="PIRSF" id="PIRSF038996">
    <property type="entry name" value="FldA"/>
    <property type="match status" value="1"/>
</dbReference>
<dbReference type="PANTHER" id="PTHR42809">
    <property type="entry name" value="FLAVODOXIN 2"/>
    <property type="match status" value="1"/>
</dbReference>
<protein>
    <recommendedName>
        <fullName evidence="7">Flavodoxin</fullName>
    </recommendedName>
</protein>
<evidence type="ECO:0000256" key="2">
    <source>
        <dbReference type="ARBA" id="ARBA00005267"/>
    </source>
</evidence>
<evidence type="ECO:0000313" key="10">
    <source>
        <dbReference type="Proteomes" id="UP001057522"/>
    </source>
</evidence>
<dbReference type="Pfam" id="PF00258">
    <property type="entry name" value="Flavodoxin_1"/>
    <property type="match status" value="1"/>
</dbReference>
<gene>
    <name evidence="9" type="ORF">NCR95_01735</name>
</gene>
<feature type="domain" description="Flavodoxin-like" evidence="8">
    <location>
        <begin position="4"/>
        <end position="166"/>
    </location>
</feature>
<evidence type="ECO:0000256" key="6">
    <source>
        <dbReference type="ARBA" id="ARBA00022982"/>
    </source>
</evidence>
<dbReference type="SUPFAM" id="SSF52218">
    <property type="entry name" value="Flavoproteins"/>
    <property type="match status" value="1"/>
</dbReference>
<accession>A0ABT0TSJ5</accession>
<dbReference type="PANTHER" id="PTHR42809:SF1">
    <property type="entry name" value="FLAVODOXIN 1"/>
    <property type="match status" value="1"/>
</dbReference>
<keyword evidence="4 7" id="KW-0285">Flavoprotein</keyword>
<comment type="similarity">
    <text evidence="2 7">Belongs to the flavodoxin family.</text>
</comment>
<dbReference type="InterPro" id="IPR029039">
    <property type="entry name" value="Flavoprotein-like_sf"/>
</dbReference>
<evidence type="ECO:0000256" key="4">
    <source>
        <dbReference type="ARBA" id="ARBA00022630"/>
    </source>
</evidence>
<evidence type="ECO:0000256" key="1">
    <source>
        <dbReference type="ARBA" id="ARBA00001917"/>
    </source>
</evidence>
<evidence type="ECO:0000259" key="8">
    <source>
        <dbReference type="PROSITE" id="PS50902"/>
    </source>
</evidence>
<keyword evidence="10" id="KW-1185">Reference proteome</keyword>
<dbReference type="Proteomes" id="UP001057522">
    <property type="component" value="Unassembled WGS sequence"/>
</dbReference>
<dbReference type="InterPro" id="IPR008254">
    <property type="entry name" value="Flavodoxin/NO_synth"/>
</dbReference>
<dbReference type="EMBL" id="JAMOKX010000001">
    <property type="protein sequence ID" value="MCL9818903.1"/>
    <property type="molecule type" value="Genomic_DNA"/>
</dbReference>
<evidence type="ECO:0000256" key="5">
    <source>
        <dbReference type="ARBA" id="ARBA00022643"/>
    </source>
</evidence>
<evidence type="ECO:0000313" key="9">
    <source>
        <dbReference type="EMBL" id="MCL9818903.1"/>
    </source>
</evidence>
<keyword evidence="6 7" id="KW-0249">Electron transport</keyword>
<organism evidence="9 10">
    <name type="scientific">Helicobacter colisuis</name>
    <dbReference type="NCBI Taxonomy" id="2949739"/>
    <lineage>
        <taxon>Bacteria</taxon>
        <taxon>Pseudomonadati</taxon>
        <taxon>Campylobacterota</taxon>
        <taxon>Epsilonproteobacteria</taxon>
        <taxon>Campylobacterales</taxon>
        <taxon>Helicobacteraceae</taxon>
        <taxon>Helicobacter</taxon>
    </lineage>
</organism>
<dbReference type="Gene3D" id="3.40.50.360">
    <property type="match status" value="1"/>
</dbReference>
<dbReference type="InterPro" id="IPR001226">
    <property type="entry name" value="Flavodoxin_CS"/>
</dbReference>
<sequence length="170" mass="18971">MSKIGLFYGSDGGNTQRIAEKIAVNLREKHSKEVEIFDVAKASREDLKGFSNLILATPTYGSGELQNDWEEFLTTLSPLDFEGKVVAFVGLGDQDTYGDTFCDGVFEIYNRVSKNAKIIGKTSIEGYEYQESNSVIEGEFVGLILDENNQEDLTDTRIENWCDLIAGQFN</sequence>
<comment type="function">
    <text evidence="7">Low-potential electron donor to a number of redox enzymes.</text>
</comment>
<keyword evidence="3 7" id="KW-0813">Transport</keyword>
<dbReference type="PROSITE" id="PS50902">
    <property type="entry name" value="FLAVODOXIN_LIKE"/>
    <property type="match status" value="1"/>
</dbReference>
<reference evidence="9" key="1">
    <citation type="submission" date="2022-06" db="EMBL/GenBank/DDBJ databases">
        <title>Helicobacter colisuis sp. nov.</title>
        <authorList>
            <person name="Papic B."/>
            <person name="Gruntar I."/>
        </authorList>
    </citation>
    <scope>NUCLEOTIDE SEQUENCE</scope>
    <source>
        <strain evidence="9">11154-15</strain>
    </source>
</reference>
<dbReference type="NCBIfam" id="TIGR01752">
    <property type="entry name" value="flav_long"/>
    <property type="match status" value="1"/>
</dbReference>
<name>A0ABT0TSJ5_9HELI</name>
<proteinExistence type="inferred from homology"/>
<comment type="cofactor">
    <cofactor evidence="1 7">
        <name>FMN</name>
        <dbReference type="ChEBI" id="CHEBI:58210"/>
    </cofactor>
</comment>
<comment type="caution">
    <text evidence="9">The sequence shown here is derived from an EMBL/GenBank/DDBJ whole genome shotgun (WGS) entry which is preliminary data.</text>
</comment>